<keyword evidence="1" id="KW-1133">Transmembrane helix</keyword>
<dbReference type="EMBL" id="CP046566">
    <property type="protein sequence ID" value="QGW29049.1"/>
    <property type="molecule type" value="Genomic_DNA"/>
</dbReference>
<organism evidence="2 3">
    <name type="scientific">Phnomibacter ginsenosidimutans</name>
    <dbReference type="NCBI Taxonomy" id="2676868"/>
    <lineage>
        <taxon>Bacteria</taxon>
        <taxon>Pseudomonadati</taxon>
        <taxon>Bacteroidota</taxon>
        <taxon>Chitinophagia</taxon>
        <taxon>Chitinophagales</taxon>
        <taxon>Chitinophagaceae</taxon>
        <taxon>Phnomibacter</taxon>
    </lineage>
</organism>
<evidence type="ECO:0000256" key="1">
    <source>
        <dbReference type="SAM" id="Phobius"/>
    </source>
</evidence>
<proteinExistence type="predicted"/>
<keyword evidence="3" id="KW-1185">Reference proteome</keyword>
<sequence>MRKFVGITTLIILVAAGLLFWWRFYFPFGEKGVKAGELNFVVYKGYVFKTWEGRLIQAGYKSQVPGSVQSNEFEFSITNNAIAEKLRLCSGKIVELSYTEYLGAIPWRGNSKYIVDSIISITDMKAGPQSPY</sequence>
<evidence type="ECO:0000313" key="2">
    <source>
        <dbReference type="EMBL" id="QGW29049.1"/>
    </source>
</evidence>
<dbReference type="KEGG" id="fls:GLV81_13910"/>
<evidence type="ECO:0000313" key="3">
    <source>
        <dbReference type="Proteomes" id="UP000426027"/>
    </source>
</evidence>
<feature type="transmembrane region" description="Helical" evidence="1">
    <location>
        <begin position="6"/>
        <end position="26"/>
    </location>
</feature>
<keyword evidence="1" id="KW-0812">Transmembrane</keyword>
<dbReference type="Proteomes" id="UP000426027">
    <property type="component" value="Chromosome"/>
</dbReference>
<keyword evidence="1" id="KW-0472">Membrane</keyword>
<dbReference type="AlphaFoldDB" id="A0A6I6GVB4"/>
<name>A0A6I6GVB4_9BACT</name>
<reference evidence="2 3" key="1">
    <citation type="submission" date="2019-11" db="EMBL/GenBank/DDBJ databases">
        <authorList>
            <person name="Im W.T."/>
        </authorList>
    </citation>
    <scope>NUCLEOTIDE SEQUENCE [LARGE SCALE GENOMIC DNA]</scope>
    <source>
        <strain evidence="2 3">SB-02</strain>
    </source>
</reference>
<gene>
    <name evidence="2" type="ORF">GLV81_13910</name>
</gene>
<accession>A0A6I6GVB4</accession>
<evidence type="ECO:0008006" key="4">
    <source>
        <dbReference type="Google" id="ProtNLM"/>
    </source>
</evidence>
<dbReference type="RefSeq" id="WP_157479402.1">
    <property type="nucleotide sequence ID" value="NZ_CP046566.1"/>
</dbReference>
<protein>
    <recommendedName>
        <fullName evidence="4">6-phosphogluconate dehydrogenase</fullName>
    </recommendedName>
</protein>